<proteinExistence type="predicted"/>
<keyword evidence="2" id="KW-1133">Transmembrane helix</keyword>
<dbReference type="EMBL" id="AAWS01000013">
    <property type="protein sequence ID" value="EAY28857.1"/>
    <property type="molecule type" value="Genomic_DNA"/>
</dbReference>
<keyword evidence="2" id="KW-0812">Transmembrane</keyword>
<keyword evidence="2" id="KW-0472">Membrane</keyword>
<dbReference type="AlphaFoldDB" id="A1ZKP1"/>
<dbReference type="eggNOG" id="COG4980">
    <property type="taxonomic scope" value="Bacteria"/>
</dbReference>
<feature type="coiled-coil region" evidence="1">
    <location>
        <begin position="36"/>
        <end position="96"/>
    </location>
</feature>
<dbReference type="InterPro" id="IPR052928">
    <property type="entry name" value="Desiccation-related_membrane"/>
</dbReference>
<organism evidence="3 4">
    <name type="scientific">Microscilla marina ATCC 23134</name>
    <dbReference type="NCBI Taxonomy" id="313606"/>
    <lineage>
        <taxon>Bacteria</taxon>
        <taxon>Pseudomonadati</taxon>
        <taxon>Bacteroidota</taxon>
        <taxon>Cytophagia</taxon>
        <taxon>Cytophagales</taxon>
        <taxon>Microscillaceae</taxon>
        <taxon>Microscilla</taxon>
    </lineage>
</organism>
<gene>
    <name evidence="3" type="ORF">M23134_00010</name>
</gene>
<dbReference type="InterPro" id="IPR024623">
    <property type="entry name" value="YtxH"/>
</dbReference>
<sequence>MIMSKLANAITAFVAGTAVGAAVGILYAPEEGNKTRDKLTYRLSKLKDKVTQLTEELTQGKEEITSEAKIQGKKVVGDLEARVKDLNKEFEELTKQIRKD</sequence>
<evidence type="ECO:0008006" key="5">
    <source>
        <dbReference type="Google" id="ProtNLM"/>
    </source>
</evidence>
<evidence type="ECO:0000256" key="2">
    <source>
        <dbReference type="SAM" id="Phobius"/>
    </source>
</evidence>
<protein>
    <recommendedName>
        <fullName evidence="5">Gas vesicle protein</fullName>
    </recommendedName>
</protein>
<keyword evidence="4" id="KW-1185">Reference proteome</keyword>
<dbReference type="Proteomes" id="UP000004095">
    <property type="component" value="Unassembled WGS sequence"/>
</dbReference>
<name>A1ZKP1_MICM2</name>
<feature type="transmembrane region" description="Helical" evidence="2">
    <location>
        <begin position="6"/>
        <end position="28"/>
    </location>
</feature>
<evidence type="ECO:0000256" key="1">
    <source>
        <dbReference type="SAM" id="Coils"/>
    </source>
</evidence>
<dbReference type="PANTHER" id="PTHR35792">
    <property type="entry name" value="GENERAL STRESS PROTEIN"/>
    <property type="match status" value="1"/>
</dbReference>
<evidence type="ECO:0000313" key="4">
    <source>
        <dbReference type="Proteomes" id="UP000004095"/>
    </source>
</evidence>
<keyword evidence="1" id="KW-0175">Coiled coil</keyword>
<dbReference type="Pfam" id="PF12732">
    <property type="entry name" value="YtxH"/>
    <property type="match status" value="1"/>
</dbReference>
<reference evidence="3 4" key="1">
    <citation type="submission" date="2007-01" db="EMBL/GenBank/DDBJ databases">
        <authorList>
            <person name="Haygood M."/>
            <person name="Podell S."/>
            <person name="Anderson C."/>
            <person name="Hopkinson B."/>
            <person name="Roe K."/>
            <person name="Barbeau K."/>
            <person name="Gaasterland T."/>
            <person name="Ferriera S."/>
            <person name="Johnson J."/>
            <person name="Kravitz S."/>
            <person name="Beeson K."/>
            <person name="Sutton G."/>
            <person name="Rogers Y.-H."/>
            <person name="Friedman R."/>
            <person name="Frazier M."/>
            <person name="Venter J.C."/>
        </authorList>
    </citation>
    <scope>NUCLEOTIDE SEQUENCE [LARGE SCALE GENOMIC DNA]</scope>
    <source>
        <strain evidence="3 4">ATCC 23134</strain>
    </source>
</reference>
<comment type="caution">
    <text evidence="3">The sequence shown here is derived from an EMBL/GenBank/DDBJ whole genome shotgun (WGS) entry which is preliminary data.</text>
</comment>
<evidence type="ECO:0000313" key="3">
    <source>
        <dbReference type="EMBL" id="EAY28857.1"/>
    </source>
</evidence>
<dbReference type="PANTHER" id="PTHR35792:SF1">
    <property type="entry name" value="SLL0268 PROTEIN"/>
    <property type="match status" value="1"/>
</dbReference>
<accession>A1ZKP1</accession>